<dbReference type="PANTHER" id="PTHR42643:SF24">
    <property type="entry name" value="IONOTROPIC RECEPTOR 60A"/>
    <property type="match status" value="1"/>
</dbReference>
<organism evidence="14">
    <name type="scientific">Coenobita clypeatus</name>
    <dbReference type="NCBI Taxonomy" id="474045"/>
    <lineage>
        <taxon>Eukaryota</taxon>
        <taxon>Metazoa</taxon>
        <taxon>Ecdysozoa</taxon>
        <taxon>Arthropoda</taxon>
        <taxon>Crustacea</taxon>
        <taxon>Multicrustacea</taxon>
        <taxon>Malacostraca</taxon>
        <taxon>Eumalacostraca</taxon>
        <taxon>Eucarida</taxon>
        <taxon>Decapoda</taxon>
        <taxon>Pleocyemata</taxon>
        <taxon>Anomura</taxon>
        <taxon>Paguroidea</taxon>
        <taxon>Coenobitidae</taxon>
        <taxon>Coenobita</taxon>
    </lineage>
</organism>
<gene>
    <name evidence="14" type="primary">IR26</name>
</gene>
<name>A0A0A8P105_9EUCA</name>
<dbReference type="SMART" id="SM00918">
    <property type="entry name" value="Lig_chan-Glu_bd"/>
    <property type="match status" value="1"/>
</dbReference>
<evidence type="ECO:0000256" key="8">
    <source>
        <dbReference type="ARBA" id="ARBA00023170"/>
    </source>
</evidence>
<evidence type="ECO:0000256" key="7">
    <source>
        <dbReference type="ARBA" id="ARBA00023136"/>
    </source>
</evidence>
<keyword evidence="8 14" id="KW-0675">Receptor</keyword>
<evidence type="ECO:0000256" key="10">
    <source>
        <dbReference type="ARBA" id="ARBA00023286"/>
    </source>
</evidence>
<keyword evidence="9" id="KW-0325">Glycoprotein</keyword>
<keyword evidence="7 12" id="KW-0472">Membrane</keyword>
<dbReference type="PANTHER" id="PTHR42643">
    <property type="entry name" value="IONOTROPIC RECEPTOR 20A-RELATED"/>
    <property type="match status" value="1"/>
</dbReference>
<evidence type="ECO:0000256" key="4">
    <source>
        <dbReference type="ARBA" id="ARBA00022692"/>
    </source>
</evidence>
<dbReference type="Pfam" id="PF10613">
    <property type="entry name" value="Lig_chan-Glu_bd"/>
    <property type="match status" value="1"/>
</dbReference>
<dbReference type="GO" id="GO:0005886">
    <property type="term" value="C:plasma membrane"/>
    <property type="evidence" value="ECO:0007669"/>
    <property type="project" value="UniProtKB-SubCell"/>
</dbReference>
<evidence type="ECO:0000256" key="1">
    <source>
        <dbReference type="ARBA" id="ARBA00004651"/>
    </source>
</evidence>
<reference evidence="14" key="1">
    <citation type="submission" date="2014-08" db="EMBL/GenBank/DDBJ databases">
        <authorList>
            <person name="Groh K."/>
        </authorList>
    </citation>
    <scope>NUCLEOTIDE SEQUENCE</scope>
    <source>
        <tissue evidence="14">Antennules</tissue>
    </source>
</reference>
<evidence type="ECO:0000259" key="13">
    <source>
        <dbReference type="SMART" id="SM00918"/>
    </source>
</evidence>
<reference evidence="14" key="2">
    <citation type="submission" date="2015-01" db="EMBL/GenBank/DDBJ databases">
        <title>Expression of ionotropic receptors in terrestrial hermit crabs olfactory sensory neurons.</title>
        <authorList>
            <person name="Groh-Lunow K.C."/>
            <person name="Getahun M.N."/>
            <person name="Stensmyr M.C."/>
            <person name="Grosse-Wilde E."/>
            <person name="Hansson B.S."/>
        </authorList>
    </citation>
    <scope>NUCLEOTIDE SEQUENCE</scope>
    <source>
        <tissue evidence="14">Antennules</tissue>
    </source>
</reference>
<proteinExistence type="evidence at transcript level"/>
<dbReference type="EMBL" id="LN590529">
    <property type="protein sequence ID" value="CEF34391.1"/>
    <property type="molecule type" value="mRNA"/>
</dbReference>
<keyword evidence="11" id="KW-0407">Ion channel</keyword>
<evidence type="ECO:0000256" key="5">
    <source>
        <dbReference type="ARBA" id="ARBA00022989"/>
    </source>
</evidence>
<keyword evidence="10" id="KW-1071">Ligand-gated ion channel</keyword>
<dbReference type="Gene3D" id="3.40.190.10">
    <property type="entry name" value="Periplasmic binding protein-like II"/>
    <property type="match status" value="1"/>
</dbReference>
<dbReference type="GO" id="GO:0015276">
    <property type="term" value="F:ligand-gated monoatomic ion channel activity"/>
    <property type="evidence" value="ECO:0007669"/>
    <property type="project" value="InterPro"/>
</dbReference>
<dbReference type="Gene3D" id="1.10.287.70">
    <property type="match status" value="1"/>
</dbReference>
<evidence type="ECO:0000256" key="12">
    <source>
        <dbReference type="SAM" id="Phobius"/>
    </source>
</evidence>
<evidence type="ECO:0000256" key="9">
    <source>
        <dbReference type="ARBA" id="ARBA00023180"/>
    </source>
</evidence>
<keyword evidence="3" id="KW-1003">Cell membrane</keyword>
<keyword evidence="4 12" id="KW-0812">Transmembrane</keyword>
<dbReference type="InterPro" id="IPR052192">
    <property type="entry name" value="Insect_Ionotropic_Sensory_Rcpt"/>
</dbReference>
<dbReference type="SUPFAM" id="SSF53850">
    <property type="entry name" value="Periplasmic binding protein-like II"/>
    <property type="match status" value="1"/>
</dbReference>
<sequence>VLTRLQLGRLNHIRRTLSMTKSILLLFTQSLMLSASLFVDLPYSPEGTQPLAVGFWSPEKGLHTTSSFPFYFKKFSMLAYRPRLVVSRVVLGTEKTITIDDPDFPGKKKIIGVNAENELIETIAKAMNFTTKFVRPADGHWGYLESDGTWTGMIGMVHRGEADIALGLFTMTPQRHTVVDFTFPVAISYARILSARSAPEVNIWGFLQPLSTEVWVAILAALGMLMLFMLAPSCLPHQTLTRTRLLTSACSCVRVFLQQGETDPARTDIMRTVCLIVCLSIARCLIPAQDGHK</sequence>
<evidence type="ECO:0000256" key="11">
    <source>
        <dbReference type="ARBA" id="ARBA00023303"/>
    </source>
</evidence>
<evidence type="ECO:0000313" key="14">
    <source>
        <dbReference type="EMBL" id="CEF34391.1"/>
    </source>
</evidence>
<keyword evidence="5 12" id="KW-1133">Transmembrane helix</keyword>
<dbReference type="AlphaFoldDB" id="A0A0A8P105"/>
<comment type="subcellular location">
    <subcellularLocation>
        <location evidence="1">Cell membrane</location>
        <topology evidence="1">Multi-pass membrane protein</topology>
    </subcellularLocation>
</comment>
<dbReference type="InterPro" id="IPR019594">
    <property type="entry name" value="Glu/Gly-bd"/>
</dbReference>
<protein>
    <submittedName>
        <fullName evidence="14">Variant Ionotropic Glutamate Receptor</fullName>
    </submittedName>
</protein>
<feature type="non-terminal residue" evidence="14">
    <location>
        <position position="1"/>
    </location>
</feature>
<evidence type="ECO:0000256" key="6">
    <source>
        <dbReference type="ARBA" id="ARBA00023065"/>
    </source>
</evidence>
<feature type="transmembrane region" description="Helical" evidence="12">
    <location>
        <begin position="214"/>
        <end position="235"/>
    </location>
</feature>
<accession>A0A0A8P105</accession>
<evidence type="ECO:0000256" key="3">
    <source>
        <dbReference type="ARBA" id="ARBA00022475"/>
    </source>
</evidence>
<evidence type="ECO:0000256" key="2">
    <source>
        <dbReference type="ARBA" id="ARBA00022448"/>
    </source>
</evidence>
<feature type="domain" description="Ionotropic glutamate receptor L-glutamate and glycine-binding" evidence="13">
    <location>
        <begin position="95"/>
        <end position="159"/>
    </location>
</feature>
<keyword evidence="2" id="KW-0813">Transport</keyword>
<keyword evidence="6" id="KW-0406">Ion transport</keyword>